<proteinExistence type="predicted"/>
<dbReference type="RefSeq" id="WP_062418340.1">
    <property type="nucleotide sequence ID" value="NZ_DF967974.1"/>
</dbReference>
<dbReference type="Proteomes" id="UP000050501">
    <property type="component" value="Unassembled WGS sequence"/>
</dbReference>
<dbReference type="OrthoDB" id="162877at2"/>
<dbReference type="STRING" id="229921.ADN01_09145"/>
<dbReference type="AlphaFoldDB" id="A0A0N8GPT0"/>
<comment type="caution">
    <text evidence="1">The sequence shown here is derived from an EMBL/GenBank/DDBJ whole genome shotgun (WGS) entry which is preliminary data.</text>
</comment>
<organism evidence="1 2">
    <name type="scientific">Levilinea saccharolytica</name>
    <dbReference type="NCBI Taxonomy" id="229921"/>
    <lineage>
        <taxon>Bacteria</taxon>
        <taxon>Bacillati</taxon>
        <taxon>Chloroflexota</taxon>
        <taxon>Anaerolineae</taxon>
        <taxon>Anaerolineales</taxon>
        <taxon>Anaerolineaceae</taxon>
        <taxon>Levilinea</taxon>
    </lineage>
</organism>
<name>A0A0N8GPT0_9CHLR</name>
<gene>
    <name evidence="1" type="ORF">ADN01_09145</name>
</gene>
<evidence type="ECO:0000313" key="2">
    <source>
        <dbReference type="Proteomes" id="UP000050501"/>
    </source>
</evidence>
<reference evidence="1 2" key="1">
    <citation type="submission" date="2015-07" db="EMBL/GenBank/DDBJ databases">
        <title>Genome sequence of Levilinea saccharolytica DSM 16555.</title>
        <authorList>
            <person name="Hemp J."/>
            <person name="Ward L.M."/>
            <person name="Pace L.A."/>
            <person name="Fischer W.W."/>
        </authorList>
    </citation>
    <scope>NUCLEOTIDE SEQUENCE [LARGE SCALE GENOMIC DNA]</scope>
    <source>
        <strain evidence="1 2">KIBI-1</strain>
    </source>
</reference>
<protein>
    <submittedName>
        <fullName evidence="1">Uncharacterized protein</fullName>
    </submittedName>
</protein>
<sequence length="79" mass="9096">MPTLIIHIQNEDPVIGDVDALPNAADNVLIVKNPRKRDGKDLPYLDNSVNVVVWPFWRINFIEVLPMAEEEEIITFVRE</sequence>
<accession>A0A0N8GPT0</accession>
<evidence type="ECO:0000313" key="1">
    <source>
        <dbReference type="EMBL" id="KPL81754.1"/>
    </source>
</evidence>
<dbReference type="EMBL" id="LGCM01000035">
    <property type="protein sequence ID" value="KPL81754.1"/>
    <property type="molecule type" value="Genomic_DNA"/>
</dbReference>
<keyword evidence="2" id="KW-1185">Reference proteome</keyword>